<dbReference type="InterPro" id="IPR018741">
    <property type="entry name" value="DUF2288"/>
</dbReference>
<comment type="caution">
    <text evidence="1">The sequence shown here is derived from an EMBL/GenBank/DDBJ whole genome shotgun (WGS) entry which is preliminary data.</text>
</comment>
<evidence type="ECO:0000313" key="1">
    <source>
        <dbReference type="EMBL" id="GAA5483594.1"/>
    </source>
</evidence>
<dbReference type="Pfam" id="PF10052">
    <property type="entry name" value="DUF2288"/>
    <property type="match status" value="1"/>
</dbReference>
<proteinExistence type="predicted"/>
<accession>A0ABP9UQI6</accession>
<reference evidence="1 2" key="1">
    <citation type="submission" date="2024-02" db="EMBL/GenBank/DDBJ databases">
        <title>Haloferula sargassicola NBRC 104335.</title>
        <authorList>
            <person name="Ichikawa N."/>
            <person name="Katano-Makiyama Y."/>
            <person name="Hidaka K."/>
        </authorList>
    </citation>
    <scope>NUCLEOTIDE SEQUENCE [LARGE SCALE GENOMIC DNA]</scope>
    <source>
        <strain evidence="1 2">NBRC 104335</strain>
    </source>
</reference>
<dbReference type="Proteomes" id="UP001476282">
    <property type="component" value="Unassembled WGS sequence"/>
</dbReference>
<evidence type="ECO:0008006" key="3">
    <source>
        <dbReference type="Google" id="ProtNLM"/>
    </source>
</evidence>
<keyword evidence="2" id="KW-1185">Reference proteome</keyword>
<protein>
    <recommendedName>
        <fullName evidence="3">DUF2288 domain-containing protein</fullName>
    </recommendedName>
</protein>
<name>A0ABP9UQI6_9BACT</name>
<sequence>MSDDGRMKYGILGEDAQSDDEKISKYTGEVGWSYLRPHFERDALIWVDPELDLGQVAKAFIGDDSVRVADWLGNGDLVRVGKLHAAQWEAGDELFTAVVVTPFVLMQARK</sequence>
<gene>
    <name evidence="1" type="ORF">Hsar01_02828</name>
</gene>
<organism evidence="1 2">
    <name type="scientific">Haloferula sargassicola</name>
    <dbReference type="NCBI Taxonomy" id="490096"/>
    <lineage>
        <taxon>Bacteria</taxon>
        <taxon>Pseudomonadati</taxon>
        <taxon>Verrucomicrobiota</taxon>
        <taxon>Verrucomicrobiia</taxon>
        <taxon>Verrucomicrobiales</taxon>
        <taxon>Verrucomicrobiaceae</taxon>
        <taxon>Haloferula</taxon>
    </lineage>
</organism>
<evidence type="ECO:0000313" key="2">
    <source>
        <dbReference type="Proteomes" id="UP001476282"/>
    </source>
</evidence>
<dbReference type="RefSeq" id="WP_353567705.1">
    <property type="nucleotide sequence ID" value="NZ_BAABRI010000016.1"/>
</dbReference>
<dbReference type="EMBL" id="BAABRI010000016">
    <property type="protein sequence ID" value="GAA5483594.1"/>
    <property type="molecule type" value="Genomic_DNA"/>
</dbReference>